<name>A0ABS6IFH1_9HYPH</name>
<keyword evidence="1" id="KW-1133">Transmembrane helix</keyword>
<evidence type="ECO:0000313" key="3">
    <source>
        <dbReference type="Proteomes" id="UP000727907"/>
    </source>
</evidence>
<accession>A0ABS6IFH1</accession>
<keyword evidence="3" id="KW-1185">Reference proteome</keyword>
<dbReference type="RefSeq" id="WP_216957281.1">
    <property type="nucleotide sequence ID" value="NZ_JAHOPB010000001.1"/>
</dbReference>
<proteinExistence type="predicted"/>
<evidence type="ECO:0000256" key="1">
    <source>
        <dbReference type="SAM" id="Phobius"/>
    </source>
</evidence>
<feature type="transmembrane region" description="Helical" evidence="1">
    <location>
        <begin position="108"/>
        <end position="132"/>
    </location>
</feature>
<keyword evidence="1" id="KW-0472">Membrane</keyword>
<protein>
    <submittedName>
        <fullName evidence="2">Uncharacterized protein</fullName>
    </submittedName>
</protein>
<gene>
    <name evidence="2" type="ORF">KQ910_04530</name>
</gene>
<feature type="transmembrane region" description="Helical" evidence="1">
    <location>
        <begin position="6"/>
        <end position="28"/>
    </location>
</feature>
<dbReference type="EMBL" id="JAHOPB010000001">
    <property type="protein sequence ID" value="MBU8873013.1"/>
    <property type="molecule type" value="Genomic_DNA"/>
</dbReference>
<sequence>MKIALAILTLLSSFSLLYFFVVAALAIVGARLEVKLPSSQSSLLRGSRDGGPYTERGKELMARYYRSLFLVFASGAVMVASGAGYVYLRDGAVGPSPFKSPAFIAAPAIVFGNALIAFLGCAVWLLVCLAGATLRKRRSQPTSDAQRRQIIKSLQWTAGCFVVAALSLVIMRHQ</sequence>
<reference evidence="2 3" key="1">
    <citation type="submission" date="2021-06" db="EMBL/GenBank/DDBJ databases">
        <authorList>
            <person name="Lee D.H."/>
        </authorList>
    </citation>
    <scope>NUCLEOTIDE SEQUENCE [LARGE SCALE GENOMIC DNA]</scope>
    <source>
        <strain evidence="2 3">MMS21-HV4-11</strain>
    </source>
</reference>
<evidence type="ECO:0000313" key="2">
    <source>
        <dbReference type="EMBL" id="MBU8873013.1"/>
    </source>
</evidence>
<comment type="caution">
    <text evidence="2">The sequence shown here is derived from an EMBL/GenBank/DDBJ whole genome shotgun (WGS) entry which is preliminary data.</text>
</comment>
<feature type="transmembrane region" description="Helical" evidence="1">
    <location>
        <begin position="68"/>
        <end position="88"/>
    </location>
</feature>
<feature type="transmembrane region" description="Helical" evidence="1">
    <location>
        <begin position="153"/>
        <end position="171"/>
    </location>
</feature>
<dbReference type="Proteomes" id="UP000727907">
    <property type="component" value="Unassembled WGS sequence"/>
</dbReference>
<organism evidence="2 3">
    <name type="scientific">Reyranella humidisoli</name>
    <dbReference type="NCBI Taxonomy" id="2849149"/>
    <lineage>
        <taxon>Bacteria</taxon>
        <taxon>Pseudomonadati</taxon>
        <taxon>Pseudomonadota</taxon>
        <taxon>Alphaproteobacteria</taxon>
        <taxon>Hyphomicrobiales</taxon>
        <taxon>Reyranellaceae</taxon>
        <taxon>Reyranella</taxon>
    </lineage>
</organism>
<keyword evidence="1" id="KW-0812">Transmembrane</keyword>